<feature type="non-terminal residue" evidence="1">
    <location>
        <position position="1"/>
    </location>
</feature>
<dbReference type="AlphaFoldDB" id="A0A1S8WHB7"/>
<feature type="non-terminal residue" evidence="1">
    <location>
        <position position="140"/>
    </location>
</feature>
<proteinExistence type="predicted"/>
<evidence type="ECO:0000313" key="2">
    <source>
        <dbReference type="Proteomes" id="UP000243686"/>
    </source>
</evidence>
<keyword evidence="2" id="KW-1185">Reference proteome</keyword>
<reference evidence="1 2" key="1">
    <citation type="submission" date="2015-03" db="EMBL/GenBank/DDBJ databases">
        <title>Draft genome of the nematode, Opisthorchis viverrini.</title>
        <authorList>
            <person name="Mitreva M."/>
        </authorList>
    </citation>
    <scope>NUCLEOTIDE SEQUENCE [LARGE SCALE GENOMIC DNA]</scope>
    <source>
        <strain evidence="1">Khon Kaen</strain>
    </source>
</reference>
<protein>
    <submittedName>
        <fullName evidence="1">Uncharacterized protein</fullName>
    </submittedName>
</protein>
<evidence type="ECO:0000313" key="1">
    <source>
        <dbReference type="EMBL" id="OON13827.1"/>
    </source>
</evidence>
<dbReference type="EMBL" id="KV907082">
    <property type="protein sequence ID" value="OON13827.1"/>
    <property type="molecule type" value="Genomic_DNA"/>
</dbReference>
<organism evidence="1 2">
    <name type="scientific">Opisthorchis viverrini</name>
    <name type="common">Southeast Asian liver fluke</name>
    <dbReference type="NCBI Taxonomy" id="6198"/>
    <lineage>
        <taxon>Eukaryota</taxon>
        <taxon>Metazoa</taxon>
        <taxon>Spiralia</taxon>
        <taxon>Lophotrochozoa</taxon>
        <taxon>Platyhelminthes</taxon>
        <taxon>Trematoda</taxon>
        <taxon>Digenea</taxon>
        <taxon>Opisthorchiida</taxon>
        <taxon>Opisthorchiata</taxon>
        <taxon>Opisthorchiidae</taxon>
        <taxon>Opisthorchis</taxon>
    </lineage>
</organism>
<sequence>LYCRRTRISAIIVKDSLSRRSGAQKTTQVLSEILPIQPMLSFRDLTGGDILDAGRVARGTKLATPTDWWDEDTEDNTLRPLKVVLRKVHLALNVSCAVNQIRLGVSNVQATAYLRCSFETKGETGCVNSHLNLERKKRTP</sequence>
<accession>A0A1S8WHB7</accession>
<gene>
    <name evidence="1" type="ORF">X801_10389</name>
</gene>
<name>A0A1S8WHB7_OPIVI</name>
<dbReference type="Proteomes" id="UP000243686">
    <property type="component" value="Unassembled WGS sequence"/>
</dbReference>